<dbReference type="EMBL" id="WCTL01000001">
    <property type="protein sequence ID" value="KAB4241332.1"/>
    <property type="molecule type" value="Genomic_DNA"/>
</dbReference>
<keyword evidence="6" id="KW-0175">Coiled coil</keyword>
<keyword evidence="3" id="KW-0808">Transferase</keyword>
<keyword evidence="7" id="KW-0812">Transmembrane</keyword>
<dbReference type="Pfam" id="PF02518">
    <property type="entry name" value="HATPase_c"/>
    <property type="match status" value="1"/>
</dbReference>
<keyword evidence="7" id="KW-1133">Transmembrane helix</keyword>
<dbReference type="GO" id="GO:0005524">
    <property type="term" value="F:ATP binding"/>
    <property type="evidence" value="ECO:0007669"/>
    <property type="project" value="UniProtKB-KW"/>
</dbReference>
<dbReference type="EC" id="2.7.13.3" evidence="2"/>
<dbReference type="RefSeq" id="WP_061411979.1">
    <property type="nucleotide sequence ID" value="NZ_CAXTFB010000004.1"/>
</dbReference>
<keyword evidence="7" id="KW-0472">Membrane</keyword>
<keyword evidence="11" id="KW-0067">ATP-binding</keyword>
<keyword evidence="8" id="KW-0732">Signal</keyword>
<comment type="catalytic activity">
    <reaction evidence="1">
        <text>ATP + protein L-histidine = ADP + protein N-phospho-L-histidine.</text>
        <dbReference type="EC" id="2.7.13.3"/>
    </reaction>
</comment>
<sequence>MRVRHTKLLSLLFSLTTILLHAGEIPTDTLLAHFYNRAANLMEEGHYDEAQRSFDSAFATRNVKHSFMYPILLNEQATLLVYVGKTEEAFAMKKNVLPYLPQIDDLEKHISVYNDLGLLYRQHQMNDSTLYYYNKALDTALQYGDESWIAHICNNVSILYFNIRQLDEAEKYTDMAAEHAARTEDPFVAFTTWQIRATIKAELNKLDDAEKSNRKAWNIACHGEGNEDLWKIRCLPGMLRLFERKEQPDSIDHYLKLGNKLLQRVPSNSIAAIGFIQSRAATETNRKNYARALKDFHWLRNRKTGTEPKTLFTQMARCYDALGNPKLAYTYMDSARMWTDTLAQHNLTQQMAEFNVKYHTQEKELEIAHLQQEQLEHQAFLLKASIAVALLSGLALITLLTLRHKKRIAEKKIELLKQENELNSARRYIEGLEEECKYFAKELHDGIANDLLGLQMKIETSASKGNEQELASLVSKLRNNVRNISHELMPPEFEHLSLDQILDRYAAKLTENTGIEVSYHPTENNASRHLPNETAYELYRIVQELTMNIVKHASASHIVISLRADNENKYTLQITDNGKNANKQQTATNNNDGIGLRTVNDRIRAINATANVCSSTENNVFTLLLNINE</sequence>
<proteinExistence type="predicted"/>
<evidence type="ECO:0000313" key="10">
    <source>
        <dbReference type="EMBL" id="KAB4241332.1"/>
    </source>
</evidence>
<dbReference type="CDD" id="cd16917">
    <property type="entry name" value="HATPase_UhpB-NarQ-NarX-like"/>
    <property type="match status" value="1"/>
</dbReference>
<evidence type="ECO:0000256" key="3">
    <source>
        <dbReference type="ARBA" id="ARBA00022679"/>
    </source>
</evidence>
<dbReference type="SUPFAM" id="SSF48452">
    <property type="entry name" value="TPR-like"/>
    <property type="match status" value="1"/>
</dbReference>
<reference evidence="11 12" key="1">
    <citation type="submission" date="2018-08" db="EMBL/GenBank/DDBJ databases">
        <title>A genome reference for cultivated species of the human gut microbiota.</title>
        <authorList>
            <person name="Zou Y."/>
            <person name="Xue W."/>
            <person name="Luo G."/>
        </authorList>
    </citation>
    <scope>NUCLEOTIDE SEQUENCE [LARGE SCALE GENOMIC DNA]</scope>
    <source>
        <strain evidence="11 12">AF14-42</strain>
    </source>
</reference>
<feature type="chain" id="PRO_5043134346" description="histidine kinase" evidence="8">
    <location>
        <begin position="23"/>
        <end position="629"/>
    </location>
</feature>
<feature type="domain" description="Histidine kinase/HSP90-like ATPase" evidence="9">
    <location>
        <begin position="537"/>
        <end position="625"/>
    </location>
</feature>
<keyword evidence="5" id="KW-0902">Two-component regulatory system</keyword>
<evidence type="ECO:0000256" key="1">
    <source>
        <dbReference type="ARBA" id="ARBA00000085"/>
    </source>
</evidence>
<feature type="coiled-coil region" evidence="6">
    <location>
        <begin position="358"/>
        <end position="435"/>
    </location>
</feature>
<dbReference type="InterPro" id="IPR003594">
    <property type="entry name" value="HATPase_dom"/>
</dbReference>
<evidence type="ECO:0000256" key="6">
    <source>
        <dbReference type="SAM" id="Coils"/>
    </source>
</evidence>
<feature type="transmembrane region" description="Helical" evidence="7">
    <location>
        <begin position="380"/>
        <end position="402"/>
    </location>
</feature>
<dbReference type="Proteomes" id="UP000285343">
    <property type="component" value="Unassembled WGS sequence"/>
</dbReference>
<dbReference type="SUPFAM" id="SSF55874">
    <property type="entry name" value="ATPase domain of HSP90 chaperone/DNA topoisomerase II/histidine kinase"/>
    <property type="match status" value="1"/>
</dbReference>
<dbReference type="PANTHER" id="PTHR24421:SF10">
    <property type="entry name" value="NITRATE_NITRITE SENSOR PROTEIN NARQ"/>
    <property type="match status" value="1"/>
</dbReference>
<dbReference type="InterPro" id="IPR011990">
    <property type="entry name" value="TPR-like_helical_dom_sf"/>
</dbReference>
<dbReference type="GO" id="GO:0004673">
    <property type="term" value="F:protein histidine kinase activity"/>
    <property type="evidence" value="ECO:0007669"/>
    <property type="project" value="UniProtKB-EC"/>
</dbReference>
<evidence type="ECO:0000256" key="5">
    <source>
        <dbReference type="ARBA" id="ARBA00023012"/>
    </source>
</evidence>
<evidence type="ECO:0000256" key="8">
    <source>
        <dbReference type="SAM" id="SignalP"/>
    </source>
</evidence>
<gene>
    <name evidence="11" type="ORF">DWW14_12385</name>
    <name evidence="10" type="ORF">GAP47_01550</name>
</gene>
<evidence type="ECO:0000313" key="11">
    <source>
        <dbReference type="EMBL" id="RGV41214.1"/>
    </source>
</evidence>
<evidence type="ECO:0000313" key="12">
    <source>
        <dbReference type="Proteomes" id="UP000285343"/>
    </source>
</evidence>
<name>A0A139K5G3_BACUN</name>
<dbReference type="AlphaFoldDB" id="A0A139K5G3"/>
<evidence type="ECO:0000256" key="7">
    <source>
        <dbReference type="SAM" id="Phobius"/>
    </source>
</evidence>
<dbReference type="Gene3D" id="3.30.565.10">
    <property type="entry name" value="Histidine kinase-like ATPase, C-terminal domain"/>
    <property type="match status" value="1"/>
</dbReference>
<evidence type="ECO:0000256" key="2">
    <source>
        <dbReference type="ARBA" id="ARBA00012438"/>
    </source>
</evidence>
<protein>
    <recommendedName>
        <fullName evidence="2">histidine kinase</fullName>
        <ecNumber evidence="2">2.7.13.3</ecNumber>
    </recommendedName>
</protein>
<dbReference type="STRING" id="820.ERS852554_01631"/>
<dbReference type="Proteomes" id="UP000462376">
    <property type="component" value="Unassembled WGS sequence"/>
</dbReference>
<evidence type="ECO:0000259" key="9">
    <source>
        <dbReference type="Pfam" id="PF02518"/>
    </source>
</evidence>
<dbReference type="Gene3D" id="1.25.40.10">
    <property type="entry name" value="Tetratricopeptide repeat domain"/>
    <property type="match status" value="1"/>
</dbReference>
<keyword evidence="4" id="KW-0418">Kinase</keyword>
<evidence type="ECO:0000313" key="13">
    <source>
        <dbReference type="Proteomes" id="UP000462376"/>
    </source>
</evidence>
<dbReference type="InterPro" id="IPR050482">
    <property type="entry name" value="Sensor_HK_TwoCompSys"/>
</dbReference>
<evidence type="ECO:0000256" key="4">
    <source>
        <dbReference type="ARBA" id="ARBA00022777"/>
    </source>
</evidence>
<organism evidence="11 12">
    <name type="scientific">Bacteroides uniformis</name>
    <dbReference type="NCBI Taxonomy" id="820"/>
    <lineage>
        <taxon>Bacteria</taxon>
        <taxon>Pseudomonadati</taxon>
        <taxon>Bacteroidota</taxon>
        <taxon>Bacteroidia</taxon>
        <taxon>Bacteroidales</taxon>
        <taxon>Bacteroidaceae</taxon>
        <taxon>Bacteroides</taxon>
    </lineage>
</organism>
<dbReference type="PANTHER" id="PTHR24421">
    <property type="entry name" value="NITRATE/NITRITE SENSOR PROTEIN NARX-RELATED"/>
    <property type="match status" value="1"/>
</dbReference>
<accession>A0A139K5G3</accession>
<dbReference type="InterPro" id="IPR036890">
    <property type="entry name" value="HATPase_C_sf"/>
</dbReference>
<dbReference type="GO" id="GO:0000160">
    <property type="term" value="P:phosphorelay signal transduction system"/>
    <property type="evidence" value="ECO:0007669"/>
    <property type="project" value="UniProtKB-KW"/>
</dbReference>
<reference evidence="10 13" key="2">
    <citation type="journal article" date="2019" name="Nat. Med.">
        <title>A library of human gut bacterial isolates paired with longitudinal multiomics data enables mechanistic microbiome research.</title>
        <authorList>
            <person name="Poyet M."/>
            <person name="Groussin M."/>
            <person name="Gibbons S.M."/>
            <person name="Avila-Pacheco J."/>
            <person name="Jiang X."/>
            <person name="Kearney S.M."/>
            <person name="Perrotta A.R."/>
            <person name="Berdy B."/>
            <person name="Zhao S."/>
            <person name="Lieberman T.D."/>
            <person name="Swanson P.K."/>
            <person name="Smith M."/>
            <person name="Roesemann S."/>
            <person name="Alexander J.E."/>
            <person name="Rich S.A."/>
            <person name="Livny J."/>
            <person name="Vlamakis H."/>
            <person name="Clish C."/>
            <person name="Bullock K."/>
            <person name="Deik A."/>
            <person name="Scott J."/>
            <person name="Pierce K.A."/>
            <person name="Xavier R.J."/>
            <person name="Alm E.J."/>
        </authorList>
    </citation>
    <scope>NUCLEOTIDE SEQUENCE [LARGE SCALE GENOMIC DNA]</scope>
    <source>
        <strain evidence="10 13">BIOML-A5</strain>
    </source>
</reference>
<dbReference type="EMBL" id="QRZC01000016">
    <property type="protein sequence ID" value="RGV41214.1"/>
    <property type="molecule type" value="Genomic_DNA"/>
</dbReference>
<keyword evidence="11" id="KW-0547">Nucleotide-binding</keyword>
<comment type="caution">
    <text evidence="11">The sequence shown here is derived from an EMBL/GenBank/DDBJ whole genome shotgun (WGS) entry which is preliminary data.</text>
</comment>
<feature type="signal peptide" evidence="8">
    <location>
        <begin position="1"/>
        <end position="22"/>
    </location>
</feature>